<evidence type="ECO:0000313" key="3">
    <source>
        <dbReference type="Proteomes" id="UP000596742"/>
    </source>
</evidence>
<keyword evidence="1" id="KW-0812">Transmembrane</keyword>
<protein>
    <submittedName>
        <fullName evidence="2">Uncharacterized protein</fullName>
    </submittedName>
</protein>
<sequence>MPTFFDMTGFEDDDSDTSLALLELVFTGRMKDFEVLTRAQNYASAYGAEALLKRYNRGVSNHPIDRIIVVCTSNPDENLPTSLLNAVRRASTRHREIPVYGVMTCRDKYPPNVVKDRIESFRHHLALPQCRFAHIINYCDDIDREGLHYKKTTIPSLDVPVLQFMQQVLHPRPGDPTEKRVSKLDILSIFAFIFAVVAFIYALLISNRQT</sequence>
<proteinExistence type="predicted"/>
<name>A0A8B6E4I0_MYTGA</name>
<gene>
    <name evidence="2" type="ORF">MGAL_10B077635</name>
</gene>
<accession>A0A8B6E4I0</accession>
<keyword evidence="1" id="KW-0472">Membrane</keyword>
<evidence type="ECO:0000313" key="2">
    <source>
        <dbReference type="EMBL" id="VDI28382.1"/>
    </source>
</evidence>
<dbReference type="Proteomes" id="UP000596742">
    <property type="component" value="Unassembled WGS sequence"/>
</dbReference>
<dbReference type="OrthoDB" id="6149413at2759"/>
<dbReference type="AlphaFoldDB" id="A0A8B6E4I0"/>
<comment type="caution">
    <text evidence="2">The sequence shown here is derived from an EMBL/GenBank/DDBJ whole genome shotgun (WGS) entry which is preliminary data.</text>
</comment>
<keyword evidence="1" id="KW-1133">Transmembrane helix</keyword>
<organism evidence="2 3">
    <name type="scientific">Mytilus galloprovincialis</name>
    <name type="common">Mediterranean mussel</name>
    <dbReference type="NCBI Taxonomy" id="29158"/>
    <lineage>
        <taxon>Eukaryota</taxon>
        <taxon>Metazoa</taxon>
        <taxon>Spiralia</taxon>
        <taxon>Lophotrochozoa</taxon>
        <taxon>Mollusca</taxon>
        <taxon>Bivalvia</taxon>
        <taxon>Autobranchia</taxon>
        <taxon>Pteriomorphia</taxon>
        <taxon>Mytilida</taxon>
        <taxon>Mytiloidea</taxon>
        <taxon>Mytilidae</taxon>
        <taxon>Mytilinae</taxon>
        <taxon>Mytilus</taxon>
    </lineage>
</organism>
<keyword evidence="3" id="KW-1185">Reference proteome</keyword>
<feature type="transmembrane region" description="Helical" evidence="1">
    <location>
        <begin position="186"/>
        <end position="205"/>
    </location>
</feature>
<dbReference type="EMBL" id="UYJE01004481">
    <property type="protein sequence ID" value="VDI28382.1"/>
    <property type="molecule type" value="Genomic_DNA"/>
</dbReference>
<reference evidence="2" key="1">
    <citation type="submission" date="2018-11" db="EMBL/GenBank/DDBJ databases">
        <authorList>
            <person name="Alioto T."/>
            <person name="Alioto T."/>
        </authorList>
    </citation>
    <scope>NUCLEOTIDE SEQUENCE</scope>
</reference>
<evidence type="ECO:0000256" key="1">
    <source>
        <dbReference type="SAM" id="Phobius"/>
    </source>
</evidence>